<reference evidence="6" key="1">
    <citation type="journal article" date="2018" name="Nat. Microbiol.">
        <title>Leveraging single-cell genomics to expand the fungal tree of life.</title>
        <authorList>
            <person name="Ahrendt S.R."/>
            <person name="Quandt C.A."/>
            <person name="Ciobanu D."/>
            <person name="Clum A."/>
            <person name="Salamov A."/>
            <person name="Andreopoulos B."/>
            <person name="Cheng J.F."/>
            <person name="Woyke T."/>
            <person name="Pelin A."/>
            <person name="Henrissat B."/>
            <person name="Reynolds N.K."/>
            <person name="Benny G.L."/>
            <person name="Smith M.E."/>
            <person name="James T.Y."/>
            <person name="Grigoriev I.V."/>
        </authorList>
    </citation>
    <scope>NUCLEOTIDE SEQUENCE [LARGE SCALE GENOMIC DNA]</scope>
    <source>
        <strain evidence="6">RSA 468</strain>
    </source>
</reference>
<dbReference type="Pfam" id="PF00550">
    <property type="entry name" value="PP-binding"/>
    <property type="match status" value="1"/>
</dbReference>
<dbReference type="InterPro" id="IPR036736">
    <property type="entry name" value="ACP-like_sf"/>
</dbReference>
<dbReference type="Pfam" id="PF00501">
    <property type="entry name" value="AMP-binding"/>
    <property type="match status" value="2"/>
</dbReference>
<dbReference type="Pfam" id="PF00668">
    <property type="entry name" value="Condensation"/>
    <property type="match status" value="2"/>
</dbReference>
<dbReference type="STRING" id="215637.A0A4P9ZPG4"/>
<organism evidence="5 6">
    <name type="scientific">Dimargaris cristalligena</name>
    <dbReference type="NCBI Taxonomy" id="215637"/>
    <lineage>
        <taxon>Eukaryota</taxon>
        <taxon>Fungi</taxon>
        <taxon>Fungi incertae sedis</taxon>
        <taxon>Zoopagomycota</taxon>
        <taxon>Kickxellomycotina</taxon>
        <taxon>Dimargaritomycetes</taxon>
        <taxon>Dimargaritales</taxon>
        <taxon>Dimargaritaceae</taxon>
        <taxon>Dimargaris</taxon>
    </lineage>
</organism>
<dbReference type="PROSITE" id="PS50075">
    <property type="entry name" value="CARRIER"/>
    <property type="match status" value="1"/>
</dbReference>
<keyword evidence="6" id="KW-1185">Reference proteome</keyword>
<dbReference type="PANTHER" id="PTHR45527">
    <property type="entry name" value="NONRIBOSOMAL PEPTIDE SYNTHETASE"/>
    <property type="match status" value="1"/>
</dbReference>
<dbReference type="InterPro" id="IPR001242">
    <property type="entry name" value="Condensation_dom"/>
</dbReference>
<dbReference type="SUPFAM" id="SSF47336">
    <property type="entry name" value="ACP-like"/>
    <property type="match status" value="2"/>
</dbReference>
<keyword evidence="1" id="KW-0596">Phosphopantetheine</keyword>
<keyword evidence="3" id="KW-0436">Ligase</keyword>
<dbReference type="PANTHER" id="PTHR45527:SF1">
    <property type="entry name" value="FATTY ACID SYNTHASE"/>
    <property type="match status" value="1"/>
</dbReference>
<accession>A0A4P9ZPG4</accession>
<evidence type="ECO:0000256" key="1">
    <source>
        <dbReference type="ARBA" id="ARBA00022450"/>
    </source>
</evidence>
<dbReference type="GO" id="GO:0031177">
    <property type="term" value="F:phosphopantetheine binding"/>
    <property type="evidence" value="ECO:0007669"/>
    <property type="project" value="InterPro"/>
</dbReference>
<dbReference type="Proteomes" id="UP000268162">
    <property type="component" value="Unassembled WGS sequence"/>
</dbReference>
<evidence type="ECO:0000256" key="3">
    <source>
        <dbReference type="ARBA" id="ARBA00022598"/>
    </source>
</evidence>
<dbReference type="InterPro" id="IPR042099">
    <property type="entry name" value="ANL_N_sf"/>
</dbReference>
<dbReference type="InterPro" id="IPR023213">
    <property type="entry name" value="CAT-like_dom_sf"/>
</dbReference>
<dbReference type="InterPro" id="IPR025110">
    <property type="entry name" value="AMP-bd_C"/>
</dbReference>
<evidence type="ECO:0000313" key="6">
    <source>
        <dbReference type="Proteomes" id="UP000268162"/>
    </source>
</evidence>
<gene>
    <name evidence="5" type="ORF">BJ085DRAFT_40741</name>
</gene>
<dbReference type="GO" id="GO:0005737">
    <property type="term" value="C:cytoplasm"/>
    <property type="evidence" value="ECO:0007669"/>
    <property type="project" value="TreeGrafter"/>
</dbReference>
<dbReference type="GO" id="GO:0016874">
    <property type="term" value="F:ligase activity"/>
    <property type="evidence" value="ECO:0007669"/>
    <property type="project" value="UniProtKB-KW"/>
</dbReference>
<dbReference type="GO" id="GO:0043041">
    <property type="term" value="P:amino acid activation for nonribosomal peptide biosynthetic process"/>
    <property type="evidence" value="ECO:0007669"/>
    <property type="project" value="TreeGrafter"/>
</dbReference>
<dbReference type="Gene3D" id="3.30.300.30">
    <property type="match status" value="1"/>
</dbReference>
<dbReference type="GO" id="GO:0044550">
    <property type="term" value="P:secondary metabolite biosynthetic process"/>
    <property type="evidence" value="ECO:0007669"/>
    <property type="project" value="TreeGrafter"/>
</dbReference>
<dbReference type="CDD" id="cd05930">
    <property type="entry name" value="A_NRPS"/>
    <property type="match status" value="1"/>
</dbReference>
<dbReference type="Gene3D" id="3.40.50.12780">
    <property type="entry name" value="N-terminal domain of ligase-like"/>
    <property type="match status" value="1"/>
</dbReference>
<dbReference type="Gene3D" id="3.30.559.30">
    <property type="entry name" value="Nonribosomal peptide synthetase, condensation domain"/>
    <property type="match status" value="2"/>
</dbReference>
<dbReference type="InterPro" id="IPR020806">
    <property type="entry name" value="PKS_PP-bd"/>
</dbReference>
<keyword evidence="2" id="KW-0597">Phosphoprotein</keyword>
<evidence type="ECO:0000256" key="2">
    <source>
        <dbReference type="ARBA" id="ARBA00022553"/>
    </source>
</evidence>
<dbReference type="Gene3D" id="3.30.559.10">
    <property type="entry name" value="Chloramphenicol acetyltransferase-like domain"/>
    <property type="match status" value="2"/>
</dbReference>
<dbReference type="Gene3D" id="1.10.1200.10">
    <property type="entry name" value="ACP-like"/>
    <property type="match status" value="2"/>
</dbReference>
<dbReference type="InterPro" id="IPR045851">
    <property type="entry name" value="AMP-bd_C_sf"/>
</dbReference>
<dbReference type="SUPFAM" id="SSF56801">
    <property type="entry name" value="Acetyl-CoA synthetase-like"/>
    <property type="match status" value="1"/>
</dbReference>
<dbReference type="SMART" id="SM00823">
    <property type="entry name" value="PKS_PP"/>
    <property type="match status" value="1"/>
</dbReference>
<dbReference type="SUPFAM" id="SSF52777">
    <property type="entry name" value="CoA-dependent acyltransferases"/>
    <property type="match status" value="4"/>
</dbReference>
<proteinExistence type="predicted"/>
<name>A0A4P9ZPG4_9FUNG</name>
<feature type="domain" description="Carrier" evidence="4">
    <location>
        <begin position="1434"/>
        <end position="1510"/>
    </location>
</feature>
<dbReference type="InterPro" id="IPR009081">
    <property type="entry name" value="PP-bd_ACP"/>
</dbReference>
<dbReference type="EMBL" id="ML002924">
    <property type="protein sequence ID" value="RKP35233.1"/>
    <property type="molecule type" value="Genomic_DNA"/>
</dbReference>
<dbReference type="InterPro" id="IPR000873">
    <property type="entry name" value="AMP-dep_synth/lig_dom"/>
</dbReference>
<evidence type="ECO:0000259" key="4">
    <source>
        <dbReference type="PROSITE" id="PS50075"/>
    </source>
</evidence>
<dbReference type="Pfam" id="PF13193">
    <property type="entry name" value="AMP-binding_C"/>
    <property type="match status" value="1"/>
</dbReference>
<dbReference type="Gene3D" id="3.40.50.980">
    <property type="match status" value="2"/>
</dbReference>
<sequence>MQEALTSTLNIEPQWVIPTSSFLQLGGDSISAIQFSNWCKHLDLHLLVADILKNPQLLAMEQHAHLIVLDDELPAEYLDPVGPVPFTAVQGYALEEYQFINQFNQSILTQCHQVLSQETIRSALTALFTHHDMLWVQLTHIKDHWHQQVLSAPVDSPGWLDHFVVMEAVTITQDQYPTWVSQMQQKISIECGPILGCSLSILDGQQHLYLTIHHFMVDFISWCIILEDLEALLTNQPLPGKTTPFREWATRIHAYSQTLFDSVWPDVSPFDTAQGIPLDYRLPPPNEFGEHPPVTYHSAQFIRTALGCPLSEDLYAKIAPAAGVSTQEFLVAPLLLALQSTFNIFKVKLEMEGHGRRPWDPSIDISRTVGWFTSIYPVEFDLTRQHDFSYVRSNLEVLALTKQRLRSVPNHGLPYSLIRYLKGLPSYTTPYSNQEAQGIAPASFTNWNHIVFNYSGRLENLESPDAFWQAQNMNADWTDDWSKNEQFNRVLSVACDYDAKNGLILSVTFSNELHHLSTIQKLVDSWRVILKNLIHACHSNEAPSIVTTSDFPLVCLAEGDFTKVVENELPPLKLTTADIEDIYTCLPLQEGLLFVTLQDHSAYMVQLTFTISGSLDIPRFQWAWIQAADVHTILWTRFIMGAGSQANQNLQVVTKSFHPQWIIGDWQGGDISTLETHHILSERLAGFPPQEPMVRLGLFQIDNQRHRFIILVHHTILDGWSNGPLINSVLQYYSERTPAAAPHLPFKDFLTHVLAKDQETARSFWADQFADVEAPSLLTELHHQLAGDIHPNDPEYYSRVLGTISNLTSVENFARNLGVTMSSVLRASLAAVLQRYTGSDNPVFGSIVSGRNVPLDGIENMVGLCINTVPCCIPLGTNLSVQQVLQNVHANSVAMYDYKHCRLTDIHRWSGLSSEQPLFNILFLLENYPEPPADPTLPIQIEVSGGWDPTDYALTIAAYTDGVKLKYNLTYRRLDFGDTFAARFADHFSQAVRSMVNLDPLTSFGGVELFSETERQQLLHLFATNDLPLPSEPVHASFQRLAQSDPDLIALVQGNHWFTYAQLNAATDRLADTIKQVADCGPDRIIAILANQSVELIICQLAVWKSGAAFVCLVPEYPTDRKHFILNDTQSIALLGRPEYLGDWEDIPVPTVPVDGIALLNDTQPTPTGYATVSPLSLAYVAYMVPSLLSSFNPSDFPQLKRVVVGRDVVTPSTVQIWGAAVDLINMYGPTECTIATHYTRLLPNYAISISSPATNATGFILDSQLRPVPIGAIGQLYLGGTGVARGYLNQPKLTQEKFITYPLAGECIYQSGDLARWLPNGQVEYLGRIDNQVKLRGFRIELGEIESALEGHPSVEQACVIVQENTHLVGYIVPPTGQTAAILDSLRARLPPYMIPSVLVELLTWPLTHVGKVDRKVLPKYDFTFGASVSAAQEYTQAEAQLVSLVAEVLGVESSAVPLGGTFFQIGGNSLTAIQLVSRCRHLNLNLTLADINRQNTISHLAKLAAAQSASVDVSFDFIEDGYESSLEAIYP</sequence>
<evidence type="ECO:0000313" key="5">
    <source>
        <dbReference type="EMBL" id="RKP35233.1"/>
    </source>
</evidence>
<protein>
    <recommendedName>
        <fullName evidence="4">Carrier domain-containing protein</fullName>
    </recommendedName>
</protein>